<feature type="chain" id="PRO_5041309937" description="Galectin domain-containing protein" evidence="3">
    <location>
        <begin position="18"/>
        <end position="272"/>
    </location>
</feature>
<sequence length="272" mass="30146">MWLGLALFGVFFCLAHGIDPGKDYYWRRCLRRPLQVGDVFTAKGKIQNGMQRWTCGLEARYAIDVFGHFDHRNFRNSSHPLVTYSHRLGTEKPWQPGYQYRQLPFAAGADFEITIRVITATRCCGDIQNVTLTGTSLGKNVIRQWDAPCPSFDSYGDDDDSHSHEHPATQKPTTKAPTKPPTKAPTKRPHSHSHNHSHSHSSDESGKWPSNGGNGRRRGNGDRGRNGGRNGHGSGRNNGLDDLDLDINLGQLVVDGGLMGPAPQMPAWLGKK</sequence>
<evidence type="ECO:0000256" key="2">
    <source>
        <dbReference type="SAM" id="MobiDB-lite"/>
    </source>
</evidence>
<dbReference type="Proteomes" id="UP001177023">
    <property type="component" value="Unassembled WGS sequence"/>
</dbReference>
<name>A0AA36FXJ7_9BILA</name>
<organism evidence="5 6">
    <name type="scientific">Mesorhabditis spiculigera</name>
    <dbReference type="NCBI Taxonomy" id="96644"/>
    <lineage>
        <taxon>Eukaryota</taxon>
        <taxon>Metazoa</taxon>
        <taxon>Ecdysozoa</taxon>
        <taxon>Nematoda</taxon>
        <taxon>Chromadorea</taxon>
        <taxon>Rhabditida</taxon>
        <taxon>Rhabditina</taxon>
        <taxon>Rhabditomorpha</taxon>
        <taxon>Rhabditoidea</taxon>
        <taxon>Rhabditidae</taxon>
        <taxon>Mesorhabditinae</taxon>
        <taxon>Mesorhabditis</taxon>
    </lineage>
</organism>
<feature type="compositionally biased region" description="Basic residues" evidence="2">
    <location>
        <begin position="185"/>
        <end position="199"/>
    </location>
</feature>
<gene>
    <name evidence="5" type="ORF">MSPICULIGERA_LOCUS7040</name>
</gene>
<keyword evidence="6" id="KW-1185">Reference proteome</keyword>
<feature type="domain" description="Galectin" evidence="4">
    <location>
        <begin position="29"/>
        <end position="117"/>
    </location>
</feature>
<evidence type="ECO:0000313" key="5">
    <source>
        <dbReference type="EMBL" id="CAJ0568523.1"/>
    </source>
</evidence>
<dbReference type="GO" id="GO:0030246">
    <property type="term" value="F:carbohydrate binding"/>
    <property type="evidence" value="ECO:0007669"/>
    <property type="project" value="UniProtKB-KW"/>
</dbReference>
<comment type="caution">
    <text evidence="5">The sequence shown here is derived from an EMBL/GenBank/DDBJ whole genome shotgun (WGS) entry which is preliminary data.</text>
</comment>
<dbReference type="AlphaFoldDB" id="A0AA36FXJ7"/>
<keyword evidence="1" id="KW-0430">Lectin</keyword>
<evidence type="ECO:0000256" key="3">
    <source>
        <dbReference type="SAM" id="SignalP"/>
    </source>
</evidence>
<feature type="region of interest" description="Disordered" evidence="2">
    <location>
        <begin position="152"/>
        <end position="243"/>
    </location>
</feature>
<protein>
    <recommendedName>
        <fullName evidence="4">Galectin domain-containing protein</fullName>
    </recommendedName>
</protein>
<feature type="compositionally biased region" description="Gly residues" evidence="2">
    <location>
        <begin position="227"/>
        <end position="236"/>
    </location>
</feature>
<feature type="non-terminal residue" evidence="5">
    <location>
        <position position="272"/>
    </location>
</feature>
<dbReference type="InterPro" id="IPR013320">
    <property type="entry name" value="ConA-like_dom_sf"/>
</dbReference>
<evidence type="ECO:0000259" key="4">
    <source>
        <dbReference type="Pfam" id="PF00337"/>
    </source>
</evidence>
<dbReference type="EMBL" id="CATQJA010001757">
    <property type="protein sequence ID" value="CAJ0568523.1"/>
    <property type="molecule type" value="Genomic_DNA"/>
</dbReference>
<proteinExistence type="predicted"/>
<accession>A0AA36FXJ7</accession>
<dbReference type="Pfam" id="PF00337">
    <property type="entry name" value="Gal-bind_lectin"/>
    <property type="match status" value="1"/>
</dbReference>
<dbReference type="SUPFAM" id="SSF49899">
    <property type="entry name" value="Concanavalin A-like lectins/glucanases"/>
    <property type="match status" value="1"/>
</dbReference>
<evidence type="ECO:0000313" key="6">
    <source>
        <dbReference type="Proteomes" id="UP001177023"/>
    </source>
</evidence>
<evidence type="ECO:0000256" key="1">
    <source>
        <dbReference type="ARBA" id="ARBA00022734"/>
    </source>
</evidence>
<reference evidence="5" key="1">
    <citation type="submission" date="2023-06" db="EMBL/GenBank/DDBJ databases">
        <authorList>
            <person name="Delattre M."/>
        </authorList>
    </citation>
    <scope>NUCLEOTIDE SEQUENCE</scope>
    <source>
        <strain evidence="5">AF72</strain>
    </source>
</reference>
<feature type="signal peptide" evidence="3">
    <location>
        <begin position="1"/>
        <end position="17"/>
    </location>
</feature>
<dbReference type="InterPro" id="IPR001079">
    <property type="entry name" value="Galectin_CRD"/>
</dbReference>
<keyword evidence="3" id="KW-0732">Signal</keyword>